<reference evidence="2" key="1">
    <citation type="submission" date="2016-06" db="EMBL/GenBank/DDBJ databases">
        <title>Parallel loss of symbiosis genes in relatives of nitrogen-fixing non-legume Parasponia.</title>
        <authorList>
            <person name="Van Velzen R."/>
            <person name="Holmer R."/>
            <person name="Bu F."/>
            <person name="Rutten L."/>
            <person name="Van Zeijl A."/>
            <person name="Liu W."/>
            <person name="Santuari L."/>
            <person name="Cao Q."/>
            <person name="Sharma T."/>
            <person name="Shen D."/>
            <person name="Roswanjaya Y."/>
            <person name="Wardhani T."/>
            <person name="Kalhor M.S."/>
            <person name="Jansen J."/>
            <person name="Van den Hoogen J."/>
            <person name="Gungor B."/>
            <person name="Hartog M."/>
            <person name="Hontelez J."/>
            <person name="Verver J."/>
            <person name="Yang W.-C."/>
            <person name="Schijlen E."/>
            <person name="Repin R."/>
            <person name="Schilthuizen M."/>
            <person name="Schranz E."/>
            <person name="Heidstra R."/>
            <person name="Miyata K."/>
            <person name="Fedorova E."/>
            <person name="Kohlen W."/>
            <person name="Bisseling T."/>
            <person name="Smit S."/>
            <person name="Geurts R."/>
        </authorList>
    </citation>
    <scope>NUCLEOTIDE SEQUENCE [LARGE SCALE GENOMIC DNA]</scope>
    <source>
        <strain evidence="2">cv. WU1-14</strain>
    </source>
</reference>
<dbReference type="Proteomes" id="UP000237105">
    <property type="component" value="Unassembled WGS sequence"/>
</dbReference>
<gene>
    <name evidence="1" type="ORF">PanWU01x14_267280</name>
</gene>
<comment type="caution">
    <text evidence="1">The sequence shown here is derived from an EMBL/GenBank/DDBJ whole genome shotgun (WGS) entry which is preliminary data.</text>
</comment>
<evidence type="ECO:0000313" key="2">
    <source>
        <dbReference type="Proteomes" id="UP000237105"/>
    </source>
</evidence>
<proteinExistence type="predicted"/>
<sequence length="24" mass="3075">MDMEDIKIRIRHKMGLWIRKEDLF</sequence>
<organism evidence="1 2">
    <name type="scientific">Parasponia andersonii</name>
    <name type="common">Sponia andersonii</name>
    <dbReference type="NCBI Taxonomy" id="3476"/>
    <lineage>
        <taxon>Eukaryota</taxon>
        <taxon>Viridiplantae</taxon>
        <taxon>Streptophyta</taxon>
        <taxon>Embryophyta</taxon>
        <taxon>Tracheophyta</taxon>
        <taxon>Spermatophyta</taxon>
        <taxon>Magnoliopsida</taxon>
        <taxon>eudicotyledons</taxon>
        <taxon>Gunneridae</taxon>
        <taxon>Pentapetalae</taxon>
        <taxon>rosids</taxon>
        <taxon>fabids</taxon>
        <taxon>Rosales</taxon>
        <taxon>Cannabaceae</taxon>
        <taxon>Parasponia</taxon>
    </lineage>
</organism>
<evidence type="ECO:0000313" key="1">
    <source>
        <dbReference type="EMBL" id="PON44339.1"/>
    </source>
</evidence>
<accession>A0A2P5B6D1</accession>
<name>A0A2P5B6D1_PARAD</name>
<dbReference type="AlphaFoldDB" id="A0A2P5B6D1"/>
<keyword evidence="2" id="KW-1185">Reference proteome</keyword>
<dbReference type="EMBL" id="JXTB01000352">
    <property type="protein sequence ID" value="PON44339.1"/>
    <property type="molecule type" value="Genomic_DNA"/>
</dbReference>
<protein>
    <submittedName>
        <fullName evidence="1">Uncharacterized protein</fullName>
    </submittedName>
</protein>